<organism evidence="3 4">
    <name type="scientific">Protopolystoma xenopodis</name>
    <dbReference type="NCBI Taxonomy" id="117903"/>
    <lineage>
        <taxon>Eukaryota</taxon>
        <taxon>Metazoa</taxon>
        <taxon>Spiralia</taxon>
        <taxon>Lophotrochozoa</taxon>
        <taxon>Platyhelminthes</taxon>
        <taxon>Monogenea</taxon>
        <taxon>Polyopisthocotylea</taxon>
        <taxon>Polystomatidea</taxon>
        <taxon>Polystomatidae</taxon>
        <taxon>Protopolystoma</taxon>
    </lineage>
</organism>
<proteinExistence type="predicted"/>
<feature type="chain" id="PRO_5018704830" evidence="2">
    <location>
        <begin position="19"/>
        <end position="137"/>
    </location>
</feature>
<evidence type="ECO:0000256" key="2">
    <source>
        <dbReference type="SAM" id="SignalP"/>
    </source>
</evidence>
<gene>
    <name evidence="3" type="ORF">PXEA_LOCUS1000</name>
</gene>
<feature type="compositionally biased region" description="Polar residues" evidence="1">
    <location>
        <begin position="107"/>
        <end position="117"/>
    </location>
</feature>
<evidence type="ECO:0000313" key="4">
    <source>
        <dbReference type="Proteomes" id="UP000784294"/>
    </source>
</evidence>
<comment type="caution">
    <text evidence="3">The sequence shown here is derived from an EMBL/GenBank/DDBJ whole genome shotgun (WGS) entry which is preliminary data.</text>
</comment>
<feature type="signal peptide" evidence="2">
    <location>
        <begin position="1"/>
        <end position="18"/>
    </location>
</feature>
<protein>
    <submittedName>
        <fullName evidence="3">Uncharacterized protein</fullName>
    </submittedName>
</protein>
<feature type="region of interest" description="Disordered" evidence="1">
    <location>
        <begin position="98"/>
        <end position="128"/>
    </location>
</feature>
<accession>A0A3S5BL43</accession>
<name>A0A3S5BL43_9PLAT</name>
<dbReference type="AlphaFoldDB" id="A0A3S5BL43"/>
<evidence type="ECO:0000256" key="1">
    <source>
        <dbReference type="SAM" id="MobiDB-lite"/>
    </source>
</evidence>
<dbReference type="EMBL" id="CAAALY010001991">
    <property type="protein sequence ID" value="VEL07560.1"/>
    <property type="molecule type" value="Genomic_DNA"/>
</dbReference>
<evidence type="ECO:0000313" key="3">
    <source>
        <dbReference type="EMBL" id="VEL07560.1"/>
    </source>
</evidence>
<sequence length="137" mass="14466">MLFLFHVLSYTFVFQVNIRPIGELAPGVLPLSAGKSGPILSCPFGASIQRPSTTPAILPPLLPPPLMPPSMLVSSGRSSSPAVASPLFARKNSSQLAVPGGTVRARPSTSLGLQLSQRRTKSEENKETGALIHMSFC</sequence>
<reference evidence="3" key="1">
    <citation type="submission" date="2018-11" db="EMBL/GenBank/DDBJ databases">
        <authorList>
            <consortium name="Pathogen Informatics"/>
        </authorList>
    </citation>
    <scope>NUCLEOTIDE SEQUENCE</scope>
</reference>
<keyword evidence="2" id="KW-0732">Signal</keyword>
<dbReference type="Proteomes" id="UP000784294">
    <property type="component" value="Unassembled WGS sequence"/>
</dbReference>
<keyword evidence="4" id="KW-1185">Reference proteome</keyword>